<reference evidence="2" key="1">
    <citation type="submission" date="2011-03" db="EMBL/GenBank/DDBJ databases">
        <title>Draft genome sequence of Brevundimonas diminuta.</title>
        <authorList>
            <person name="Brown P.J.B."/>
            <person name="Buechlein A."/>
            <person name="Hemmerich C."/>
            <person name="Brun Y.V."/>
        </authorList>
    </citation>
    <scope>NUCLEOTIDE SEQUENCE [LARGE SCALE GENOMIC DNA]</scope>
    <source>
        <strain evidence="2">C19</strain>
    </source>
</reference>
<name>F4QJ19_9CAUL</name>
<keyword evidence="2" id="KW-1185">Reference proteome</keyword>
<dbReference type="STRING" id="715226.ABI_15220"/>
<dbReference type="HOGENOM" id="CLU_2894170_0_0_5"/>
<accession>F4QJ19</accession>
<dbReference type="Proteomes" id="UP000006512">
    <property type="component" value="Unassembled WGS sequence"/>
</dbReference>
<dbReference type="AlphaFoldDB" id="F4QJ19"/>
<sequence>MHENHLTFRDAGVLFGCSREWVRKIASGEVEPDASSEIGQRILKALTAHEIPSLPVASEVHQ</sequence>
<dbReference type="EMBL" id="GL883077">
    <property type="protein sequence ID" value="EGF93082.1"/>
    <property type="molecule type" value="Genomic_DNA"/>
</dbReference>
<proteinExistence type="predicted"/>
<protein>
    <submittedName>
        <fullName evidence="1">Uncharacterized protein</fullName>
    </submittedName>
</protein>
<dbReference type="RefSeq" id="WP_006272270.1">
    <property type="nucleotide sequence ID" value="NZ_GL883077.1"/>
</dbReference>
<gene>
    <name evidence="1" type="ORF">ABI_15220</name>
</gene>
<evidence type="ECO:0000313" key="1">
    <source>
        <dbReference type="EMBL" id="EGF93082.1"/>
    </source>
</evidence>
<evidence type="ECO:0000313" key="2">
    <source>
        <dbReference type="Proteomes" id="UP000006512"/>
    </source>
</evidence>
<organism evidence="1 2">
    <name type="scientific">Asticcacaulis biprosthecium C19</name>
    <dbReference type="NCBI Taxonomy" id="715226"/>
    <lineage>
        <taxon>Bacteria</taxon>
        <taxon>Pseudomonadati</taxon>
        <taxon>Pseudomonadota</taxon>
        <taxon>Alphaproteobacteria</taxon>
        <taxon>Caulobacterales</taxon>
        <taxon>Caulobacteraceae</taxon>
        <taxon>Asticcacaulis</taxon>
    </lineage>
</organism>
<dbReference type="OrthoDB" id="2188924at2"/>